<dbReference type="RefSeq" id="WP_146368732.1">
    <property type="nucleotide sequence ID" value="NZ_CP042295.1"/>
</dbReference>
<accession>A0A5B8J7N3</accession>
<gene>
    <name evidence="1" type="ORF">FRW55_03440</name>
</gene>
<reference evidence="1 2" key="1">
    <citation type="journal article" date="2019" name="Microbiol. Resour. Announc.">
        <title>Complete Genome Sequences of Three Mycoplasma anserisalpingitis (Mycoplasma sp. 1220) Strains.</title>
        <authorList>
            <person name="Grozner D."/>
            <person name="Forro B."/>
            <person name="Kovacs A.B."/>
            <person name="Marton S."/>
            <person name="Banyai K."/>
            <person name="Kreizinger Z."/>
            <person name="Sulyok K.M."/>
            <person name="Gyuranecz M."/>
        </authorList>
    </citation>
    <scope>NUCLEOTIDE SEQUENCE [LARGE SCALE GENOMIC DNA]</scope>
    <source>
        <strain evidence="1 2">ATCC:BAA-2147</strain>
    </source>
</reference>
<dbReference type="AlphaFoldDB" id="A0A5B8J7N3"/>
<dbReference type="Proteomes" id="UP000318927">
    <property type="component" value="Chromosome"/>
</dbReference>
<evidence type="ECO:0000313" key="2">
    <source>
        <dbReference type="Proteomes" id="UP000318927"/>
    </source>
</evidence>
<protein>
    <submittedName>
        <fullName evidence="1">Uncharacterized protein</fullName>
    </submittedName>
</protein>
<proteinExistence type="predicted"/>
<organism evidence="1 2">
    <name type="scientific">Mycoplasma anserisalpingitidis</name>
    <dbReference type="NCBI Taxonomy" id="519450"/>
    <lineage>
        <taxon>Bacteria</taxon>
        <taxon>Bacillati</taxon>
        <taxon>Mycoplasmatota</taxon>
        <taxon>Mollicutes</taxon>
        <taxon>Mycoplasmataceae</taxon>
        <taxon>Mycoplasma</taxon>
    </lineage>
</organism>
<name>A0A5B8J7N3_9MOLU</name>
<dbReference type="KEGG" id="mans:FRW55_03440"/>
<sequence length="219" mass="25874">MDKNKNSDIYEKSIKSVWRKEREKLIKTLKNNEIPLWLNDKVDNFIKRTYLNENSKKEIIERLLKGDEILVTFFMRDPKRQNIYEKIFIKEMIKNNIEVIKLNSSGKNAFYVIDDEVKTNIVKPIGHKSLDFLIKIKNKEIYLINKYTNEEGGGQDNQFNDVIIQLKNIGTKTRNKVWVCLDGEYYTEDKIDKLISLNKNAIITNLQSLIKKAKDNKKL</sequence>
<dbReference type="OrthoDB" id="407959at2"/>
<dbReference type="EMBL" id="CP042295">
    <property type="protein sequence ID" value="QDY87186.1"/>
    <property type="molecule type" value="Genomic_DNA"/>
</dbReference>
<keyword evidence="2" id="KW-1185">Reference proteome</keyword>
<evidence type="ECO:0000313" key="1">
    <source>
        <dbReference type="EMBL" id="QDY87186.1"/>
    </source>
</evidence>